<dbReference type="PANTHER" id="PTHR34584:SF1">
    <property type="entry name" value="NA(+)_H(+) ANTIPORTER SUBUNIT E1"/>
    <property type="match status" value="1"/>
</dbReference>
<keyword evidence="3" id="KW-0813">Transport</keyword>
<dbReference type="InterPro" id="IPR002758">
    <property type="entry name" value="Cation_antiport_E"/>
</dbReference>
<evidence type="ECO:0000256" key="4">
    <source>
        <dbReference type="ARBA" id="ARBA00022475"/>
    </source>
</evidence>
<evidence type="ECO:0000256" key="5">
    <source>
        <dbReference type="ARBA" id="ARBA00022692"/>
    </source>
</evidence>
<keyword evidence="7 8" id="KW-0472">Membrane</keyword>
<dbReference type="GO" id="GO:0005886">
    <property type="term" value="C:plasma membrane"/>
    <property type="evidence" value="ECO:0007669"/>
    <property type="project" value="UniProtKB-SubCell"/>
</dbReference>
<evidence type="ECO:0000313" key="9">
    <source>
        <dbReference type="EMBL" id="THE10134.1"/>
    </source>
</evidence>
<evidence type="ECO:0000256" key="3">
    <source>
        <dbReference type="ARBA" id="ARBA00022449"/>
    </source>
</evidence>
<keyword evidence="4" id="KW-1003">Cell membrane</keyword>
<comment type="caution">
    <text evidence="9">The sequence shown here is derived from an EMBL/GenBank/DDBJ whole genome shotgun (WGS) entry which is preliminary data.</text>
</comment>
<evidence type="ECO:0000256" key="6">
    <source>
        <dbReference type="ARBA" id="ARBA00022989"/>
    </source>
</evidence>
<comment type="similarity">
    <text evidence="2">Belongs to the CPA3 antiporters (TC 2.A.63) subunit E family.</text>
</comment>
<evidence type="ECO:0000256" key="2">
    <source>
        <dbReference type="ARBA" id="ARBA00006228"/>
    </source>
</evidence>
<evidence type="ECO:0000256" key="7">
    <source>
        <dbReference type="ARBA" id="ARBA00023136"/>
    </source>
</evidence>
<evidence type="ECO:0000256" key="1">
    <source>
        <dbReference type="ARBA" id="ARBA00004651"/>
    </source>
</evidence>
<sequence>MLLQLVLNIFIAVSWMFISNAYDFSAFFGGYLIGLLLIFVLRRSFSHRFYLHNVWAVIKLILIFFRELILSNYAIMKVVVKPKLDVKPGIFAMPTELTKDWEILTLSNLITLTPGTLVVDISDDKKTLYVHAMDIQDVDEAIDSIKNSFEKAIMEVSR</sequence>
<dbReference type="STRING" id="1033734.GCA_000285535_01706"/>
<dbReference type="Proteomes" id="UP000306477">
    <property type="component" value="Unassembled WGS sequence"/>
</dbReference>
<dbReference type="NCBIfam" id="NF006517">
    <property type="entry name" value="PRK08965.1-1"/>
    <property type="match status" value="1"/>
</dbReference>
<accession>A0A4S3PLU5</accession>
<comment type="subcellular location">
    <subcellularLocation>
        <location evidence="1">Cell membrane</location>
        <topology evidence="1">Multi-pass membrane protein</topology>
    </subcellularLocation>
</comment>
<dbReference type="RefSeq" id="WP_136381306.1">
    <property type="nucleotide sequence ID" value="NZ_SLUB01000053.1"/>
</dbReference>
<dbReference type="GO" id="GO:0008324">
    <property type="term" value="F:monoatomic cation transmembrane transporter activity"/>
    <property type="evidence" value="ECO:0007669"/>
    <property type="project" value="InterPro"/>
</dbReference>
<dbReference type="NCBIfam" id="NF009292">
    <property type="entry name" value="PRK12651.1-3"/>
    <property type="match status" value="1"/>
</dbReference>
<keyword evidence="3" id="KW-0050">Antiport</keyword>
<dbReference type="OrthoDB" id="9800498at2"/>
<organism evidence="9 10">
    <name type="scientific">Bacillus timonensis</name>
    <dbReference type="NCBI Taxonomy" id="1033734"/>
    <lineage>
        <taxon>Bacteria</taxon>
        <taxon>Bacillati</taxon>
        <taxon>Bacillota</taxon>
        <taxon>Bacilli</taxon>
        <taxon>Bacillales</taxon>
        <taxon>Bacillaceae</taxon>
        <taxon>Bacillus</taxon>
    </lineage>
</organism>
<keyword evidence="6 8" id="KW-1133">Transmembrane helix</keyword>
<dbReference type="PANTHER" id="PTHR34584">
    <property type="entry name" value="NA(+)/H(+) ANTIPORTER SUBUNIT E1"/>
    <property type="match status" value="1"/>
</dbReference>
<evidence type="ECO:0000313" key="10">
    <source>
        <dbReference type="Proteomes" id="UP000306477"/>
    </source>
</evidence>
<dbReference type="Pfam" id="PF01899">
    <property type="entry name" value="MNHE"/>
    <property type="match status" value="1"/>
</dbReference>
<dbReference type="AlphaFoldDB" id="A0A4S3PLU5"/>
<keyword evidence="10" id="KW-1185">Reference proteome</keyword>
<proteinExistence type="inferred from homology"/>
<name>A0A4S3PLU5_9BACI</name>
<feature type="transmembrane region" description="Helical" evidence="8">
    <location>
        <begin position="24"/>
        <end position="41"/>
    </location>
</feature>
<keyword evidence="5 8" id="KW-0812">Transmembrane</keyword>
<dbReference type="GO" id="GO:0015297">
    <property type="term" value="F:antiporter activity"/>
    <property type="evidence" value="ECO:0007669"/>
    <property type="project" value="UniProtKB-KW"/>
</dbReference>
<gene>
    <name evidence="9" type="ORF">E1I69_19850</name>
</gene>
<protein>
    <submittedName>
        <fullName evidence="9">Na+/H+ antiporter subunit E</fullName>
    </submittedName>
</protein>
<feature type="transmembrane region" description="Helical" evidence="8">
    <location>
        <begin position="53"/>
        <end position="75"/>
    </location>
</feature>
<dbReference type="EMBL" id="SLUB01000053">
    <property type="protein sequence ID" value="THE10134.1"/>
    <property type="molecule type" value="Genomic_DNA"/>
</dbReference>
<evidence type="ECO:0000256" key="8">
    <source>
        <dbReference type="SAM" id="Phobius"/>
    </source>
</evidence>
<dbReference type="PIRSF" id="PIRSF019239">
    <property type="entry name" value="MrpE"/>
    <property type="match status" value="1"/>
</dbReference>
<reference evidence="9 10" key="1">
    <citation type="journal article" date="2019" name="Indoor Air">
        <title>Impacts of indoor surface finishes on bacterial viability.</title>
        <authorList>
            <person name="Hu J."/>
            <person name="Maamar S.B."/>
            <person name="Glawe A.J."/>
            <person name="Gottel N."/>
            <person name="Gilbert J.A."/>
            <person name="Hartmann E.M."/>
        </authorList>
    </citation>
    <scope>NUCLEOTIDE SEQUENCE [LARGE SCALE GENOMIC DNA]</scope>
    <source>
        <strain evidence="9 10">AF060A6</strain>
    </source>
</reference>